<dbReference type="PANTHER" id="PTHR12510">
    <property type="entry name" value="TROPONIN C-AKIN-1 PROTEIN"/>
    <property type="match status" value="1"/>
</dbReference>
<protein>
    <recommendedName>
        <fullName evidence="2">Gamma-glutamylaminecyclotransferase</fullName>
        <ecNumber evidence="2">4.3.2.8</ecNumber>
    </recommendedName>
</protein>
<comment type="similarity">
    <text evidence="2">Belongs to the gamma-glutamylcyclotransferase family.</text>
</comment>
<evidence type="ECO:0000256" key="2">
    <source>
        <dbReference type="RuleBase" id="RU367036"/>
    </source>
</evidence>
<evidence type="ECO:0000256" key="1">
    <source>
        <dbReference type="PIRSR" id="PIRSR639126-1"/>
    </source>
</evidence>
<evidence type="ECO:0000313" key="3">
    <source>
        <dbReference type="Ensembl" id="ENSRFEP00010029355.1"/>
    </source>
</evidence>
<sequence length="170" mass="19342">MASGFWPERGSWNHSETNAADGSSLALMAYVFVYRAVKRGQRKHKVLLEDTNGCATFQGRGHTVEPYPSLIAGEYNIGRSILWTSGWMLRFLGKFEGCSDTYQLTLLRIVVLAWEGAHRYLVYTTATDPPAWVHLPYHHNHGSQGKHGLCYNPRENRLKSVRNAHQPEDR</sequence>
<proteinExistence type="inferred from homology"/>
<reference evidence="3 4" key="1">
    <citation type="journal article" date="2015" name="Annu Rev Anim Biosci">
        <title>The Genome 10K Project: a way forward.</title>
        <authorList>
            <person name="Koepfli K.P."/>
            <person name="Paten B."/>
            <person name="O'Brien S.J."/>
            <person name="Koepfli K.P."/>
            <person name="Paten B."/>
            <person name="Antunes A."/>
            <person name="Belov K."/>
            <person name="Bustamante C."/>
            <person name="Castoe T.A."/>
            <person name="Clawson H."/>
            <person name="Crawford A.J."/>
            <person name="Diekhans M."/>
            <person name="Distel D."/>
            <person name="Durbin R."/>
            <person name="Earl D."/>
            <person name="Fujita M.K."/>
            <person name="Gamble T."/>
            <person name="Georges A."/>
            <person name="Gemmell N."/>
            <person name="Gilbert M.T."/>
            <person name="Graves J.M."/>
            <person name="Green R.E."/>
            <person name="Hickey G."/>
            <person name="Jarvis E.D."/>
            <person name="Johnson W."/>
            <person name="Komissarov A."/>
            <person name="Korf I."/>
            <person name="Kuhn R."/>
            <person name="Larkin D.M."/>
            <person name="Lewin H."/>
            <person name="Lopez J.V."/>
            <person name="Ma J."/>
            <person name="Marques-Bonet T."/>
            <person name="Miller W."/>
            <person name="Murphy R."/>
            <person name="Pevzner P."/>
            <person name="Shapiro B."/>
            <person name="Steiner C."/>
            <person name="Tamazian G."/>
            <person name="Venkatesh B."/>
            <person name="Wang J."/>
            <person name="Wayne R."/>
            <person name="Wiley E."/>
            <person name="Yang H."/>
            <person name="Zhang G."/>
            <person name="Haussler D."/>
            <person name="Ryder O."/>
            <person name="O'Brien S.J."/>
        </authorList>
    </citation>
    <scope>NUCLEOTIDE SEQUENCE</scope>
</reference>
<comment type="function">
    <text evidence="2">Catalyzes the formation of 5-oxo-L-proline from L-gamma-glutamyl-L-epsilon-lysine.</text>
</comment>
<dbReference type="InterPro" id="IPR036568">
    <property type="entry name" value="GGCT-like_sf"/>
</dbReference>
<reference evidence="3" key="5">
    <citation type="submission" date="2025-09" db="UniProtKB">
        <authorList>
            <consortium name="Ensembl"/>
        </authorList>
    </citation>
    <scope>IDENTIFICATION</scope>
</reference>
<dbReference type="AlphaFoldDB" id="A0A671FUU6"/>
<dbReference type="PANTHER" id="PTHR12510:SF4">
    <property type="entry name" value="GAMMA-GLUTAMYLAMINECYCLOTRANSFERASE"/>
    <property type="match status" value="1"/>
</dbReference>
<evidence type="ECO:0000313" key="4">
    <source>
        <dbReference type="Proteomes" id="UP000472240"/>
    </source>
</evidence>
<reference evidence="4" key="3">
    <citation type="submission" date="2018-12" db="EMBL/GenBank/DDBJ databases">
        <title>G10K-VGP greater horseshoe bat female genome, primary haplotype.</title>
        <authorList>
            <person name="Teeling E."/>
            <person name="Myers G."/>
            <person name="Vernes S."/>
            <person name="Pippel M."/>
            <person name="Winkler S."/>
            <person name="Fedrigo O."/>
            <person name="Rhie A."/>
            <person name="Koren S."/>
            <person name="Phillippy A."/>
            <person name="Lewin H."/>
            <person name="Damas J."/>
            <person name="Howe K."/>
            <person name="Mountcastle J."/>
            <person name="Jarvis E.D."/>
        </authorList>
    </citation>
    <scope>NUCLEOTIDE SEQUENCE [LARGE SCALE GENOMIC DNA]</scope>
</reference>
<dbReference type="GO" id="GO:0061929">
    <property type="term" value="F:gamma-glutamylaminecyclotransferase activity"/>
    <property type="evidence" value="ECO:0007669"/>
    <property type="project" value="UniProtKB-UniRule"/>
</dbReference>
<dbReference type="Ensembl" id="ENSRFET00010031858.1">
    <property type="protein sequence ID" value="ENSRFEP00010029355.1"/>
    <property type="gene ID" value="ENSRFEG00010019469.1"/>
</dbReference>
<dbReference type="Gene3D" id="3.10.490.10">
    <property type="entry name" value="Gamma-glutamyl cyclotransferase-like"/>
    <property type="match status" value="1"/>
</dbReference>
<dbReference type="EC" id="4.3.2.8" evidence="2"/>
<organism evidence="3 4">
    <name type="scientific">Rhinolophus ferrumequinum</name>
    <name type="common">Greater horseshoe bat</name>
    <dbReference type="NCBI Taxonomy" id="59479"/>
    <lineage>
        <taxon>Eukaryota</taxon>
        <taxon>Metazoa</taxon>
        <taxon>Chordata</taxon>
        <taxon>Craniata</taxon>
        <taxon>Vertebrata</taxon>
        <taxon>Euteleostomi</taxon>
        <taxon>Mammalia</taxon>
        <taxon>Eutheria</taxon>
        <taxon>Laurasiatheria</taxon>
        <taxon>Chiroptera</taxon>
        <taxon>Yinpterochiroptera</taxon>
        <taxon>Rhinolophoidea</taxon>
        <taxon>Rhinolophidae</taxon>
        <taxon>Rhinolophinae</taxon>
        <taxon>Rhinolophus</taxon>
    </lineage>
</organism>
<dbReference type="OMA" id="IDMTHIF"/>
<name>A0A671FUU6_RHIFE</name>
<dbReference type="GO" id="GO:0005829">
    <property type="term" value="C:cytosol"/>
    <property type="evidence" value="ECO:0007669"/>
    <property type="project" value="TreeGrafter"/>
</dbReference>
<reference evidence="3" key="4">
    <citation type="submission" date="2025-08" db="UniProtKB">
        <authorList>
            <consortium name="Ensembl"/>
        </authorList>
    </citation>
    <scope>IDENTIFICATION</scope>
</reference>
<dbReference type="InParanoid" id="A0A671FUU6"/>
<dbReference type="GeneTree" id="ENSGT01090000262456"/>
<keyword evidence="4" id="KW-1185">Reference proteome</keyword>
<feature type="active site" description="Proton acceptor" evidence="1">
    <location>
        <position position="96"/>
    </location>
</feature>
<keyword evidence="2" id="KW-0456">Lyase</keyword>
<reference evidence="3 4" key="2">
    <citation type="journal article" date="2018" name="Annu Rev Anim Biosci">
        <title>Bat Biology, Genomes, and the Bat1K Project: To Generate Chromosome-Level Genomes for All Living Bat Species.</title>
        <authorList>
            <person name="Teeling E.C."/>
            <person name="Vernes S.C."/>
            <person name="Davalos L.M."/>
            <person name="Ray D.A."/>
            <person name="Gilbert M.T.P."/>
            <person name="Myers E."/>
        </authorList>
    </citation>
    <scope>NUCLEOTIDE SEQUENCE</scope>
</reference>
<dbReference type="SUPFAM" id="SSF110857">
    <property type="entry name" value="Gamma-glutamyl cyclotransferase-like"/>
    <property type="match status" value="1"/>
</dbReference>
<dbReference type="GO" id="GO:0042219">
    <property type="term" value="P:modified amino acid catabolic process"/>
    <property type="evidence" value="ECO:0007669"/>
    <property type="project" value="UniProtKB-UniRule"/>
</dbReference>
<comment type="catalytic activity">
    <reaction evidence="2">
        <text>epsilon-(gamma-L-glutamyl)-L-lysine = 5-oxo-L-proline + L-lysine</text>
        <dbReference type="Rhea" id="RHEA:16961"/>
        <dbReference type="ChEBI" id="CHEBI:32551"/>
        <dbReference type="ChEBI" id="CHEBI:58402"/>
        <dbReference type="ChEBI" id="CHEBI:133752"/>
        <dbReference type="EC" id="4.3.2.8"/>
    </reaction>
</comment>
<accession>A0A671FUU6</accession>
<dbReference type="InterPro" id="IPR039126">
    <property type="entry name" value="GGACT"/>
</dbReference>
<dbReference type="Proteomes" id="UP000472240">
    <property type="component" value="Chromosome 14"/>
</dbReference>